<dbReference type="EMBL" id="QEWV01000006">
    <property type="protein sequence ID" value="PWD91338.1"/>
    <property type="molecule type" value="Genomic_DNA"/>
</dbReference>
<accession>A0A2U2APP6</accession>
<gene>
    <name evidence="1" type="ORF">DC077_07770</name>
    <name evidence="2" type="ORF">DC078_07395</name>
</gene>
<sequence length="155" mass="17107">MKKLWIVLGAALLLTACNDKEVTPATIDENTTIEFDKEHSAQNALDYAGVYKGQYPCADCSGIDVELTLEYNGGYDLKQTYLDVKGKDETFNESGRFTWNKAGQVVTLEGTDGGPDGALRYFVGENVLFPADKEGKRIANEGPFDYTLHKVLPEE</sequence>
<evidence type="ECO:0000313" key="2">
    <source>
        <dbReference type="EMBL" id="PWD91338.1"/>
    </source>
</evidence>
<reference evidence="3 4" key="2">
    <citation type="submission" date="2018-05" db="EMBL/GenBank/DDBJ databases">
        <title>Ignatzschineria dubaiensis sp. nov., isolated from necrotic foot tissues of dromedaries (Camelus dromedarius) and associated maggots in Dubai, United Arab Emirates.</title>
        <authorList>
            <person name="Tsang C.C."/>
            <person name="Tang J.Y.M."/>
            <person name="Fong J.Y.H."/>
            <person name="Kinne J."/>
            <person name="Lee H.H."/>
            <person name="Joseph M."/>
            <person name="Jose S."/>
            <person name="Schuster R.K."/>
            <person name="Tang Y."/>
            <person name="Sivakumar S."/>
            <person name="Chen J.H.K."/>
            <person name="Teng J.L.L."/>
            <person name="Lau S.K.P."/>
            <person name="Wernery U."/>
            <person name="Woo P.C.Y."/>
        </authorList>
    </citation>
    <scope>NUCLEOTIDE SEQUENCE [LARGE SCALE GENOMIC DNA]</scope>
    <source>
        <strain evidence="3">UAE-HKU57</strain>
        <strain evidence="4">UAE-HKU58</strain>
    </source>
</reference>
<keyword evidence="4" id="KW-1185">Reference proteome</keyword>
<dbReference type="Gene3D" id="2.40.128.640">
    <property type="match status" value="1"/>
</dbReference>
<comment type="caution">
    <text evidence="1">The sequence shown here is derived from an EMBL/GenBank/DDBJ whole genome shotgun (WGS) entry which is preliminary data.</text>
</comment>
<dbReference type="Proteomes" id="UP000245059">
    <property type="component" value="Unassembled WGS sequence"/>
</dbReference>
<name>A0A2U2APP6_9GAMM</name>
<dbReference type="PROSITE" id="PS51257">
    <property type="entry name" value="PROKAR_LIPOPROTEIN"/>
    <property type="match status" value="1"/>
</dbReference>
<dbReference type="EMBL" id="QEWW01000005">
    <property type="protein sequence ID" value="PWD85494.1"/>
    <property type="molecule type" value="Genomic_DNA"/>
</dbReference>
<dbReference type="Proteomes" id="UP000245217">
    <property type="component" value="Unassembled WGS sequence"/>
</dbReference>
<protein>
    <submittedName>
        <fullName evidence="1">Copper resistance protein NlpE</fullName>
    </submittedName>
</protein>
<reference evidence="1" key="1">
    <citation type="journal article" date="2018" name="Genome Announc.">
        <title>Ignatzschineria cameli sp. nov., isolated from necrotic foot tissue of dromedaries (Camelus dromedarius) and associated maggots (Wohlfahrtia species) in Dubai.</title>
        <authorList>
            <person name="Tsang C.C."/>
            <person name="Tang J.Y."/>
            <person name="Fong J.Y."/>
            <person name="Kinne J."/>
            <person name="Lee H.H."/>
            <person name="Joseph M."/>
            <person name="Jose S."/>
            <person name="Schuster R.K."/>
            <person name="Tang Y."/>
            <person name="Sivakumar S."/>
            <person name="Chen J.H."/>
            <person name="Teng J.L."/>
            <person name="Lau S.K."/>
            <person name="Wernery U."/>
            <person name="Woo P.C."/>
        </authorList>
    </citation>
    <scope>NUCLEOTIDE SEQUENCE</scope>
    <source>
        <strain evidence="1">UAE-HKU57</strain>
        <strain evidence="2">UAE-HKU58</strain>
    </source>
</reference>
<dbReference type="OrthoDB" id="5348860at2"/>
<evidence type="ECO:0000313" key="1">
    <source>
        <dbReference type="EMBL" id="PWD85494.1"/>
    </source>
</evidence>
<dbReference type="InterPro" id="IPR007298">
    <property type="entry name" value="Cu-R_lipoprotein_NlpE"/>
</dbReference>
<proteinExistence type="predicted"/>
<organism evidence="1 3">
    <name type="scientific">Ignatzschineria cameli</name>
    <dbReference type="NCBI Taxonomy" id="2182793"/>
    <lineage>
        <taxon>Bacteria</taxon>
        <taxon>Pseudomonadati</taxon>
        <taxon>Pseudomonadota</taxon>
        <taxon>Gammaproteobacteria</taxon>
        <taxon>Cardiobacteriales</taxon>
        <taxon>Ignatzschineriaceae</taxon>
        <taxon>Ignatzschineria</taxon>
    </lineage>
</organism>
<evidence type="ECO:0000313" key="4">
    <source>
        <dbReference type="Proteomes" id="UP000245217"/>
    </source>
</evidence>
<dbReference type="RefSeq" id="WP_109201937.1">
    <property type="nucleotide sequence ID" value="NZ_QEWS01000006.1"/>
</dbReference>
<dbReference type="Pfam" id="PF04170">
    <property type="entry name" value="NlpE"/>
    <property type="match status" value="1"/>
</dbReference>
<evidence type="ECO:0000313" key="3">
    <source>
        <dbReference type="Proteomes" id="UP000245059"/>
    </source>
</evidence>
<dbReference type="AlphaFoldDB" id="A0A2U2APP6"/>